<evidence type="ECO:0000313" key="4">
    <source>
        <dbReference type="Proteomes" id="UP000835052"/>
    </source>
</evidence>
<sequence>MISNTDPRIQDGYSCIKVCGPDDTACMGNHTREILYQFRAIPSMKFVTNPLEVSRIHTHMGVPFSVDYGLDRVGQRHFRIEQDRNIGIVQLVKAIQGPTTETIRVSINTKSRTDVILAFNVAIIEIHVSRHSF</sequence>
<reference evidence="3" key="1">
    <citation type="submission" date="2020-10" db="EMBL/GenBank/DDBJ databases">
        <authorList>
            <person name="Kikuchi T."/>
        </authorList>
    </citation>
    <scope>NUCLEOTIDE SEQUENCE</scope>
    <source>
        <strain evidence="3">NKZ352</strain>
    </source>
</reference>
<dbReference type="EMBL" id="CAJGYM010000020">
    <property type="protein sequence ID" value="CAD6191303.1"/>
    <property type="molecule type" value="Genomic_DNA"/>
</dbReference>
<gene>
    <name evidence="3" type="ORF">CAUJ_LOCUS7222</name>
</gene>
<keyword evidence="1" id="KW-0677">Repeat</keyword>
<name>A0A8S1H758_9PELO</name>
<organism evidence="3 4">
    <name type="scientific">Caenorhabditis auriculariae</name>
    <dbReference type="NCBI Taxonomy" id="2777116"/>
    <lineage>
        <taxon>Eukaryota</taxon>
        <taxon>Metazoa</taxon>
        <taxon>Ecdysozoa</taxon>
        <taxon>Nematoda</taxon>
        <taxon>Chromadorea</taxon>
        <taxon>Rhabditida</taxon>
        <taxon>Rhabditina</taxon>
        <taxon>Rhabditomorpha</taxon>
        <taxon>Rhabditoidea</taxon>
        <taxon>Rhabditidae</taxon>
        <taxon>Peloderinae</taxon>
        <taxon>Caenorhabditis</taxon>
    </lineage>
</organism>
<evidence type="ECO:0000313" key="3">
    <source>
        <dbReference type="EMBL" id="CAD6191303.1"/>
    </source>
</evidence>
<proteinExistence type="predicted"/>
<dbReference type="AlphaFoldDB" id="A0A8S1H758"/>
<feature type="domain" description="Fibulin C-terminal Ig-like" evidence="2">
    <location>
        <begin position="33"/>
        <end position="129"/>
    </location>
</feature>
<dbReference type="Pfam" id="PF22914">
    <property type="entry name" value="Fibulin_C"/>
    <property type="match status" value="1"/>
</dbReference>
<dbReference type="Proteomes" id="UP000835052">
    <property type="component" value="Unassembled WGS sequence"/>
</dbReference>
<evidence type="ECO:0000259" key="2">
    <source>
        <dbReference type="Pfam" id="PF22914"/>
    </source>
</evidence>
<comment type="caution">
    <text evidence="3">The sequence shown here is derived from an EMBL/GenBank/DDBJ whole genome shotgun (WGS) entry which is preliminary data.</text>
</comment>
<dbReference type="InterPro" id="IPR055088">
    <property type="entry name" value="Fibulin_C"/>
</dbReference>
<evidence type="ECO:0000256" key="1">
    <source>
        <dbReference type="ARBA" id="ARBA00022737"/>
    </source>
</evidence>
<keyword evidence="4" id="KW-1185">Reference proteome</keyword>
<dbReference type="OrthoDB" id="5819528at2759"/>
<protein>
    <recommendedName>
        <fullName evidence="2">Fibulin C-terminal Ig-like domain-containing protein</fullName>
    </recommendedName>
</protein>
<accession>A0A8S1H758</accession>